<dbReference type="RefSeq" id="WP_378752860.1">
    <property type="nucleotide sequence ID" value="NZ_JBHSSV010000012.1"/>
</dbReference>
<evidence type="ECO:0000313" key="1">
    <source>
        <dbReference type="EMBL" id="MFD0780116.1"/>
    </source>
</evidence>
<name>A0ABW2ZNN5_9MICO</name>
<organism evidence="1 2">
    <name type="scientific">Microbacterium koreense</name>
    <dbReference type="NCBI Taxonomy" id="323761"/>
    <lineage>
        <taxon>Bacteria</taxon>
        <taxon>Bacillati</taxon>
        <taxon>Actinomycetota</taxon>
        <taxon>Actinomycetes</taxon>
        <taxon>Micrococcales</taxon>
        <taxon>Microbacteriaceae</taxon>
        <taxon>Microbacterium</taxon>
    </lineage>
</organism>
<proteinExistence type="predicted"/>
<gene>
    <name evidence="1" type="ORF">ACFQZV_02235</name>
</gene>
<comment type="caution">
    <text evidence="1">The sequence shown here is derived from an EMBL/GenBank/DDBJ whole genome shotgun (WGS) entry which is preliminary data.</text>
</comment>
<sequence length="68" mass="7407">MPVSTDTTASAFWSRGARRARKVHWFADAGRLSACGNYYAGHGIEQVADDDLPLSHRCARCLDRAAVA</sequence>
<accession>A0ABW2ZNN5</accession>
<dbReference type="Proteomes" id="UP001597042">
    <property type="component" value="Unassembled WGS sequence"/>
</dbReference>
<protein>
    <recommendedName>
        <fullName evidence="3">DUF3039 domain-containing protein</fullName>
    </recommendedName>
</protein>
<reference evidence="2" key="1">
    <citation type="journal article" date="2019" name="Int. J. Syst. Evol. Microbiol.">
        <title>The Global Catalogue of Microorganisms (GCM) 10K type strain sequencing project: providing services to taxonomists for standard genome sequencing and annotation.</title>
        <authorList>
            <consortium name="The Broad Institute Genomics Platform"/>
            <consortium name="The Broad Institute Genome Sequencing Center for Infectious Disease"/>
            <person name="Wu L."/>
            <person name="Ma J."/>
        </authorList>
    </citation>
    <scope>NUCLEOTIDE SEQUENCE [LARGE SCALE GENOMIC DNA]</scope>
    <source>
        <strain evidence="2">CCUG 50754</strain>
    </source>
</reference>
<keyword evidence="2" id="KW-1185">Reference proteome</keyword>
<dbReference type="EMBL" id="JBHTIM010000001">
    <property type="protein sequence ID" value="MFD0780116.1"/>
    <property type="molecule type" value="Genomic_DNA"/>
</dbReference>
<evidence type="ECO:0000313" key="2">
    <source>
        <dbReference type="Proteomes" id="UP001597042"/>
    </source>
</evidence>
<evidence type="ECO:0008006" key="3">
    <source>
        <dbReference type="Google" id="ProtNLM"/>
    </source>
</evidence>